<keyword evidence="2" id="KW-1185">Reference proteome</keyword>
<proteinExistence type="predicted"/>
<dbReference type="Gene3D" id="3.80.10.10">
    <property type="entry name" value="Ribonuclease Inhibitor"/>
    <property type="match status" value="1"/>
</dbReference>
<evidence type="ECO:0008006" key="3">
    <source>
        <dbReference type="Google" id="ProtNLM"/>
    </source>
</evidence>
<dbReference type="GeneID" id="99985313"/>
<gene>
    <name evidence="1" type="ORF">SAMN05216290_0556</name>
</gene>
<dbReference type="STRING" id="1267423.SAMN05216290_0556"/>
<organism evidence="1 2">
    <name type="scientific">Roseivirga pacifica</name>
    <dbReference type="NCBI Taxonomy" id="1267423"/>
    <lineage>
        <taxon>Bacteria</taxon>
        <taxon>Pseudomonadati</taxon>
        <taxon>Bacteroidota</taxon>
        <taxon>Cytophagia</taxon>
        <taxon>Cytophagales</taxon>
        <taxon>Roseivirgaceae</taxon>
        <taxon>Roseivirga</taxon>
    </lineage>
</organism>
<evidence type="ECO:0000313" key="2">
    <source>
        <dbReference type="Proteomes" id="UP000199437"/>
    </source>
</evidence>
<dbReference type="EMBL" id="FOIR01000001">
    <property type="protein sequence ID" value="SEV89917.1"/>
    <property type="molecule type" value="Genomic_DNA"/>
</dbReference>
<protein>
    <recommendedName>
        <fullName evidence="3">Leucine-rich repeat domain-containing protein</fullName>
    </recommendedName>
</protein>
<accession>A0A1I0MPF1</accession>
<dbReference type="InterPro" id="IPR032675">
    <property type="entry name" value="LRR_dom_sf"/>
</dbReference>
<dbReference type="SUPFAM" id="SSF52058">
    <property type="entry name" value="L domain-like"/>
    <property type="match status" value="1"/>
</dbReference>
<dbReference type="RefSeq" id="WP_090256860.1">
    <property type="nucleotide sequence ID" value="NZ_FOIR01000001.1"/>
</dbReference>
<evidence type="ECO:0000313" key="1">
    <source>
        <dbReference type="EMBL" id="SEV89917.1"/>
    </source>
</evidence>
<dbReference type="AlphaFoldDB" id="A0A1I0MPF1"/>
<name>A0A1I0MPF1_9BACT</name>
<dbReference type="OrthoDB" id="1332048at2"/>
<dbReference type="Proteomes" id="UP000199437">
    <property type="component" value="Unassembled WGS sequence"/>
</dbReference>
<reference evidence="2" key="1">
    <citation type="submission" date="2016-10" db="EMBL/GenBank/DDBJ databases">
        <authorList>
            <person name="Varghese N."/>
            <person name="Submissions S."/>
        </authorList>
    </citation>
    <scope>NUCLEOTIDE SEQUENCE [LARGE SCALE GENOMIC DNA]</scope>
    <source>
        <strain evidence="2">CGMCC 1.12402</strain>
    </source>
</reference>
<sequence>MKKGLENIQHLPCLETLTLRGIKMKSLNFIKDLSSLRHLNLLFGSYKDLDGIFNLTKLESLEISRTRQIPNYDFLNGLKNLKSLTLEGMSQLEKLPNLSELSRLSEIRIENNRKLIDISGLSGLKALNKIILTFPEKINASQKKALLDQVFEVILSSKTVLSTNVWFWANKELRDKMKKKGIEFYGWNPSLEKELKK</sequence>